<dbReference type="OrthoDB" id="6478903at2759"/>
<dbReference type="InterPro" id="IPR011030">
    <property type="entry name" value="Lipovitellin_superhlx_dom"/>
</dbReference>
<dbReference type="Gene3D" id="2.30.230.10">
    <property type="entry name" value="Lipovitellin, beta-sheet shell regions, chain A"/>
    <property type="match status" value="1"/>
</dbReference>
<dbReference type="Pfam" id="PF09172">
    <property type="entry name" value="Vit_open_b-sht"/>
    <property type="match status" value="1"/>
</dbReference>
<evidence type="ECO:0000313" key="8">
    <source>
        <dbReference type="EMBL" id="RWS30577.1"/>
    </source>
</evidence>
<gene>
    <name evidence="8" type="ORF">B4U80_12354</name>
</gene>
<sequence length="2300" mass="264574">LENVKVEGVDNKETRADELQKEILSFAYDDGLIRNVCPSVNERSDVLNIKKAILSAMQVSVKELGSRITVDERDILGDCETIYDEMNAFDKHSEGTKLKKTKILSTCRNRIQSNTMIFQNALLNRFLEKSVDFMQNEYSCYQYIDNDGILKSVECRETSQLKQASSESVVSIHLVNVDDEMLSDNKVFKIQSLLRTNEADQTMDDRKSFELLTSLCNSIRHDVLEKAPKYFHMFIESLKGINKEQIEKIVQKSKNGINGCSSRKIDSLINSALLYAGGNGALDYISKQVNTMSVHDPRRDILLTSLPYTSSINENTIIIMNKLMKNLLKPKDMLFISSLIGNYVRKTGETDSPYINQTVNFLANRLANKCFANEAKNEETIVTLKSIANIGYAPSHVVEKLIKCSKSSDTAINIRVAALDALRRVDACNNGYALTSDVNLLLSMLRKKNDESDEIKIAAYKTMMSCSRSFGEEFVVEESRKIMKDENNKRLAHYVYSYLMNIIKSKTPSMSALRLALRNEDLSFFVVDAQETYSKNILYSQYSKALQMGMDFEVDYIFEKGLKSPKSIVLSAIVPIHKQRVQIFEIGLRQESDDESLSKIVELIKAQTFESIFQLMKGSMFGFGADSEIVQSTTTLEKSILKFMDSLSHASFYFNYNENTLMVEDKSYPAKRINKRDTSVMGMRSFFEQLSQKSIAAELKSIFKESTSAVMLLDSSIEMSTVSGLPIVFAAKSSFISTRGDVKDIDSISLFPNTGLGLCISMKTYVNKFEKRGIKWKTHFVSNLDLWLKIGNQNREKSIEFKLPKEKTKLVQYSSFIAIDSDYTEKIISNSYPSEQICSKDYFGIVVCASKSLSISQRQNFDLTLFKANTAIEGWKAAIALPETGNNRFFIHFSTPGSNDYTLVMEVEEKIERQWNKYHLKYKTTKQNLEGVLAFYNENSAKQASLEFTLNGRLHMYQLHHKSSGNRVETVLFTKTPEFGSQQFKSSYAMKETSVDWDMTYEFNENKFKLLHISNSMNNAAKKHFKLTIGEEKLNQWLNINSVIQASNVFLMNTNVELKSIQMTKPISLTVNGVYNRINDLKFTLHELRGDKQLAILKLTEGLFYLEVTTEKLEHKTILDFDSTFARFTTETKKNGNLMIKGTYQRSDSKMKQILIEVPDTFYLNYDVNELNRHQLKVSHNKFKFVHETSYWKKDDSEIDFRSKSLQDENEIHDVKLIGKYESTNKYDVHTSLNVMKRLRINFDAKSSDDSNKVEMEYFDSLFTGKPIKYEVRALRTPLVIPSDEFAKDHIIKGIPSDDKRIVIEYNFNLVRGTFELNGNEIKLLVNEMQRENSADIKYVREFVYKNIDKNNNEFTAKKTDENGLVYFFKRQATPNLRHFEFTCHKKGLKLTLQKGEEKQRSMVLEVFESGPEDGTKVSLNWAPKDDDVVYDLNVADLKNNPLYDVKLKVSELKSYNFKIELESKNHVLKCKSKAELEVKNYDYDLDYDTECESGKKLEIDVKRNVKPKEFSNIFKIKLTGNEEKKFFEIETKAEKSEDGNSASIKSLVKSSDQSLDGSYLDYKRKIISTIDEHKIDIDSEVNLKPIDLKLNLKIAGSALMSGRYIRVPKEIKLDIEATATNKVGEKFIYEFDFESLSHLVHISSILSEEKSGVKKLIHSRTFHHDSENKVTYFDGRYTPAEAMFNISQIHDKDTTLIIVYGSHKIIDLKVEKTENGPRSKTLKTEGSILGFKVKEIYVHDENKQTTEFELFPVSKEYPFQIPHSLRISDCYESSEEACLSYKSVFDKNHLSSLSGKYKIDEKGNKYTLFIEYEKKVEENKHEKILTIKNNIDDSKLGFYSLKEDIGNEHNCDTKLFLNKGRVIRFKRNSKNAFTGKTEIWLDAERKPEQKLTIEKTLNMKSENDIEFVANVNHPSLKKPVSLKVDLTNGKDLHIIKALLDYSTDSSNKIHFDAELKTESERDDEKRKNTHFALTSLNVKSIKALRLYTEDKKVDITSNEISFTKFTDTETIVTYARQVDWKSMLNPGVLKTDLMKYDVKRIVEDNGIRLTKHFIMKRLSYYFEMDSEVFNSEHEPAINNFDLIFDENGPKYRINSSMKAVEGGECLKLNGFKVVKENVVGPKAYLDICFINSPEKVVEISAGSEDFPKSIDAKIAKKSKDVTLVTVNWNPQRIKSKIIDLLAVADARIKHYKQVMKEMEDERDKMVEALATPMFNDVVQPFSKHVGEQASNIIDENPKLFWPITLFLRHPNRSKRSYRPDWHVQERSHTIHRKPVYIPVKFELISFDASKGELIFEIRH</sequence>
<keyword evidence="2" id="KW-0758">Storage protein</keyword>
<evidence type="ECO:0000256" key="4">
    <source>
        <dbReference type="ARBA" id="ARBA00023180"/>
    </source>
</evidence>
<comment type="caution">
    <text evidence="8">The sequence shown here is derived from an EMBL/GenBank/DDBJ whole genome shotgun (WGS) entry which is preliminary data.</text>
</comment>
<keyword evidence="9" id="KW-1185">Reference proteome</keyword>
<evidence type="ECO:0000256" key="6">
    <source>
        <dbReference type="SAM" id="Coils"/>
    </source>
</evidence>
<accession>A0A443SSU1</accession>
<evidence type="ECO:0000259" key="7">
    <source>
        <dbReference type="PROSITE" id="PS51211"/>
    </source>
</evidence>
<evidence type="ECO:0000256" key="1">
    <source>
        <dbReference type="ARBA" id="ARBA00022729"/>
    </source>
</evidence>
<name>A0A443SSU1_9ACAR</name>
<evidence type="ECO:0000256" key="2">
    <source>
        <dbReference type="ARBA" id="ARBA00022761"/>
    </source>
</evidence>
<dbReference type="PANTHER" id="PTHR23345:SF15">
    <property type="entry name" value="VITELLOGENIN 1-RELATED"/>
    <property type="match status" value="1"/>
</dbReference>
<keyword evidence="3" id="KW-1015">Disulfide bond</keyword>
<dbReference type="SMART" id="SM00638">
    <property type="entry name" value="LPD_N"/>
    <property type="match status" value="1"/>
</dbReference>
<dbReference type="InterPro" id="IPR015816">
    <property type="entry name" value="Vitellinogen_b-sht_N"/>
</dbReference>
<dbReference type="Gene3D" id="1.25.10.20">
    <property type="entry name" value="Vitellinogen, superhelical"/>
    <property type="match status" value="1"/>
</dbReference>
<dbReference type="SUPFAM" id="SSF56968">
    <property type="entry name" value="Lipovitellin-phosvitin complex, beta-sheet shell regions"/>
    <property type="match status" value="2"/>
</dbReference>
<organism evidence="8 9">
    <name type="scientific">Leptotrombidium deliense</name>
    <dbReference type="NCBI Taxonomy" id="299467"/>
    <lineage>
        <taxon>Eukaryota</taxon>
        <taxon>Metazoa</taxon>
        <taxon>Ecdysozoa</taxon>
        <taxon>Arthropoda</taxon>
        <taxon>Chelicerata</taxon>
        <taxon>Arachnida</taxon>
        <taxon>Acari</taxon>
        <taxon>Acariformes</taxon>
        <taxon>Trombidiformes</taxon>
        <taxon>Prostigmata</taxon>
        <taxon>Anystina</taxon>
        <taxon>Parasitengona</taxon>
        <taxon>Trombiculoidea</taxon>
        <taxon>Trombiculidae</taxon>
        <taxon>Leptotrombidium</taxon>
    </lineage>
</organism>
<dbReference type="Proteomes" id="UP000288716">
    <property type="component" value="Unassembled WGS sequence"/>
</dbReference>
<feature type="non-terminal residue" evidence="8">
    <location>
        <position position="1"/>
    </location>
</feature>
<keyword evidence="1" id="KW-0732">Signal</keyword>
<evidence type="ECO:0000313" key="9">
    <source>
        <dbReference type="Proteomes" id="UP000288716"/>
    </source>
</evidence>
<dbReference type="GO" id="GO:0045735">
    <property type="term" value="F:nutrient reservoir activity"/>
    <property type="evidence" value="ECO:0007669"/>
    <property type="project" value="UniProtKB-KW"/>
</dbReference>
<keyword evidence="4" id="KW-0325">Glycoprotein</keyword>
<comment type="caution">
    <text evidence="5">Lacks conserved residue(s) required for the propagation of feature annotation.</text>
</comment>
<dbReference type="InterPro" id="IPR015255">
    <property type="entry name" value="Vitellinogen_open_b-sht"/>
</dbReference>
<dbReference type="Pfam" id="PF01347">
    <property type="entry name" value="Vitellogenin_N"/>
    <property type="match status" value="1"/>
</dbReference>
<protein>
    <submittedName>
        <fullName evidence="8">Apolipophorins-like protein</fullName>
    </submittedName>
</protein>
<dbReference type="Gene3D" id="2.20.50.20">
    <property type="entry name" value="Lipovitellin. Chain A, domain 3"/>
    <property type="match status" value="1"/>
</dbReference>
<dbReference type="VEuPathDB" id="VectorBase:LDEU001462"/>
<dbReference type="PANTHER" id="PTHR23345">
    <property type="entry name" value="VITELLOGENIN-RELATED"/>
    <property type="match status" value="1"/>
</dbReference>
<proteinExistence type="predicted"/>
<dbReference type="STRING" id="299467.A0A443SSU1"/>
<dbReference type="InterPro" id="IPR001747">
    <property type="entry name" value="Vitellogenin_N"/>
</dbReference>
<dbReference type="SMART" id="SM01169">
    <property type="entry name" value="DUF1943"/>
    <property type="match status" value="1"/>
</dbReference>
<evidence type="ECO:0000256" key="3">
    <source>
        <dbReference type="ARBA" id="ARBA00023157"/>
    </source>
</evidence>
<dbReference type="SUPFAM" id="SSF48431">
    <property type="entry name" value="Lipovitellin-phosvitin complex, superhelical domain"/>
    <property type="match status" value="1"/>
</dbReference>
<reference evidence="8 9" key="1">
    <citation type="journal article" date="2018" name="Gigascience">
        <title>Genomes of trombidid mites reveal novel predicted allergens and laterally-transferred genes associated with secondary metabolism.</title>
        <authorList>
            <person name="Dong X."/>
            <person name="Chaisiri K."/>
            <person name="Xia D."/>
            <person name="Armstrong S.D."/>
            <person name="Fang Y."/>
            <person name="Donnelly M.J."/>
            <person name="Kadowaki T."/>
            <person name="McGarry J.W."/>
            <person name="Darby A.C."/>
            <person name="Makepeace B.L."/>
        </authorList>
    </citation>
    <scope>NUCLEOTIDE SEQUENCE [LARGE SCALE GENOMIC DNA]</scope>
    <source>
        <strain evidence="8">UoL-UT</strain>
    </source>
</reference>
<dbReference type="InterPro" id="IPR015819">
    <property type="entry name" value="Lipid_transp_b-sht_shell"/>
</dbReference>
<feature type="domain" description="Vitellogenin" evidence="7">
    <location>
        <begin position="1"/>
        <end position="568"/>
    </location>
</feature>
<dbReference type="PROSITE" id="PS51211">
    <property type="entry name" value="VITELLOGENIN"/>
    <property type="match status" value="1"/>
</dbReference>
<evidence type="ECO:0000256" key="5">
    <source>
        <dbReference type="PROSITE-ProRule" id="PRU00557"/>
    </source>
</evidence>
<keyword evidence="6" id="KW-0175">Coiled coil</keyword>
<dbReference type="GO" id="GO:0005319">
    <property type="term" value="F:lipid transporter activity"/>
    <property type="evidence" value="ECO:0007669"/>
    <property type="project" value="InterPro"/>
</dbReference>
<feature type="coiled-coil region" evidence="6">
    <location>
        <begin position="2182"/>
        <end position="2212"/>
    </location>
</feature>
<dbReference type="InterPro" id="IPR015817">
    <property type="entry name" value="Vitellinogen_open_b-sht_sub1"/>
</dbReference>
<dbReference type="InterPro" id="IPR050733">
    <property type="entry name" value="Vitellogenin/Apolipophorin"/>
</dbReference>
<dbReference type="EMBL" id="NCKV01000454">
    <property type="protein sequence ID" value="RWS30577.1"/>
    <property type="molecule type" value="Genomic_DNA"/>
</dbReference>